<keyword evidence="2" id="KW-0813">Transport</keyword>
<feature type="transmembrane region" description="Helical" evidence="7">
    <location>
        <begin position="490"/>
        <end position="516"/>
    </location>
</feature>
<gene>
    <name evidence="9" type="ORF">SAMN04487779_1001722</name>
</gene>
<organism evidence="9 10">
    <name type="scientific">Belnapia rosea</name>
    <dbReference type="NCBI Taxonomy" id="938405"/>
    <lineage>
        <taxon>Bacteria</taxon>
        <taxon>Pseudomonadati</taxon>
        <taxon>Pseudomonadota</taxon>
        <taxon>Alphaproteobacteria</taxon>
        <taxon>Acetobacterales</taxon>
        <taxon>Roseomonadaceae</taxon>
        <taxon>Belnapia</taxon>
    </lineage>
</organism>
<dbReference type="GO" id="GO:0005886">
    <property type="term" value="C:plasma membrane"/>
    <property type="evidence" value="ECO:0007669"/>
    <property type="project" value="UniProtKB-SubCell"/>
</dbReference>
<dbReference type="NCBIfam" id="TIGR00711">
    <property type="entry name" value="efflux_EmrB"/>
    <property type="match status" value="1"/>
</dbReference>
<sequence length="527" mass="56980">MVRGCGALGGVARHAMTGPSLRHRIGFAATVVGLFMAILDIQIVSASLAEVQAGLSAAPDEASWIQTSYLIAEIVMIPLSGFLSRAISSRLLFTLSCAGFTIFSAACALADSLPAMVIARALQGFTGGAMIPVCFSTSFLLYPGANRVKISVLISLTATLAPTIGPSLGGWLTQALSWHWLFLINLPIGAVVGITVWLTLDIDRPEPGLLARFDWWGLLFMAGFLGSAEYVMEEGPRWGWFDDREITELAMLCALCGALFLWRAFTRPEPIIELRAFRNRNFLMGCVLSCIVGVGLFGLVYVLPLFFARVRGYDSMQIGETLFITGLCMFLSAPIAGRLARLMDMRLLLVLGMLLFMVSCLWIAQLTALSGFWEMAVPLGLRGTALIFMFMPINQIAFGTLPPAEIKNAAALYNLMRNLGGAVGLAAINSIVTWRGAAHRQHLAEGVGWARPNVQPWLDNLASRIALVQPDLPADLVALRRLQGLVQREALILAYNDVLVLMAMLFLIAIPCVAIVSRPRSGPGGGH</sequence>
<feature type="transmembrane region" description="Helical" evidence="7">
    <location>
        <begin position="25"/>
        <end position="44"/>
    </location>
</feature>
<dbReference type="InterPro" id="IPR020846">
    <property type="entry name" value="MFS_dom"/>
</dbReference>
<evidence type="ECO:0000256" key="5">
    <source>
        <dbReference type="ARBA" id="ARBA00022989"/>
    </source>
</evidence>
<dbReference type="Proteomes" id="UP000198925">
    <property type="component" value="Unassembled WGS sequence"/>
</dbReference>
<dbReference type="AlphaFoldDB" id="A0A1G6L2Q3"/>
<evidence type="ECO:0000256" key="7">
    <source>
        <dbReference type="SAM" id="Phobius"/>
    </source>
</evidence>
<feature type="transmembrane region" description="Helical" evidence="7">
    <location>
        <begin position="379"/>
        <end position="398"/>
    </location>
</feature>
<feature type="transmembrane region" description="Helical" evidence="7">
    <location>
        <begin position="347"/>
        <end position="373"/>
    </location>
</feature>
<protein>
    <submittedName>
        <fullName evidence="9">Drug resistance transporter, EmrB/QacA subfamily</fullName>
    </submittedName>
</protein>
<dbReference type="InterPro" id="IPR004638">
    <property type="entry name" value="EmrB-like"/>
</dbReference>
<dbReference type="InterPro" id="IPR036259">
    <property type="entry name" value="MFS_trans_sf"/>
</dbReference>
<dbReference type="PROSITE" id="PS50850">
    <property type="entry name" value="MFS"/>
    <property type="match status" value="1"/>
</dbReference>
<dbReference type="PANTHER" id="PTHR23501">
    <property type="entry name" value="MAJOR FACILITATOR SUPERFAMILY"/>
    <property type="match status" value="1"/>
</dbReference>
<reference evidence="9 10" key="1">
    <citation type="submission" date="2016-10" db="EMBL/GenBank/DDBJ databases">
        <authorList>
            <person name="de Groot N.N."/>
        </authorList>
    </citation>
    <scope>NUCLEOTIDE SEQUENCE [LARGE SCALE GENOMIC DNA]</scope>
    <source>
        <strain evidence="9 10">CPCC 100156</strain>
    </source>
</reference>
<evidence type="ECO:0000313" key="10">
    <source>
        <dbReference type="Proteomes" id="UP000198925"/>
    </source>
</evidence>
<dbReference type="STRING" id="938405.SAMN02927895_03817"/>
<dbReference type="GO" id="GO:0022857">
    <property type="term" value="F:transmembrane transporter activity"/>
    <property type="evidence" value="ECO:0007669"/>
    <property type="project" value="InterPro"/>
</dbReference>
<feature type="transmembrane region" description="Helical" evidence="7">
    <location>
        <begin position="246"/>
        <end position="262"/>
    </location>
</feature>
<evidence type="ECO:0000256" key="1">
    <source>
        <dbReference type="ARBA" id="ARBA00004651"/>
    </source>
</evidence>
<keyword evidence="6 7" id="KW-0472">Membrane</keyword>
<evidence type="ECO:0000256" key="3">
    <source>
        <dbReference type="ARBA" id="ARBA00022475"/>
    </source>
</evidence>
<dbReference type="Pfam" id="PF07690">
    <property type="entry name" value="MFS_1"/>
    <property type="match status" value="1"/>
</dbReference>
<feature type="transmembrane region" description="Helical" evidence="7">
    <location>
        <begin position="178"/>
        <end position="200"/>
    </location>
</feature>
<dbReference type="InterPro" id="IPR011701">
    <property type="entry name" value="MFS"/>
</dbReference>
<comment type="subcellular location">
    <subcellularLocation>
        <location evidence="1">Cell membrane</location>
        <topology evidence="1">Multi-pass membrane protein</topology>
    </subcellularLocation>
</comment>
<dbReference type="Gene3D" id="1.20.1250.20">
    <property type="entry name" value="MFS general substrate transporter like domains"/>
    <property type="match status" value="1"/>
</dbReference>
<keyword evidence="4 7" id="KW-0812">Transmembrane</keyword>
<feature type="domain" description="Major facilitator superfamily (MFS) profile" evidence="8">
    <location>
        <begin position="26"/>
        <end position="521"/>
    </location>
</feature>
<evidence type="ECO:0000256" key="6">
    <source>
        <dbReference type="ARBA" id="ARBA00023136"/>
    </source>
</evidence>
<evidence type="ECO:0000259" key="8">
    <source>
        <dbReference type="PROSITE" id="PS50850"/>
    </source>
</evidence>
<feature type="transmembrane region" description="Helical" evidence="7">
    <location>
        <begin position="64"/>
        <end position="84"/>
    </location>
</feature>
<feature type="transmembrane region" description="Helical" evidence="7">
    <location>
        <begin position="125"/>
        <end position="143"/>
    </location>
</feature>
<evidence type="ECO:0000256" key="2">
    <source>
        <dbReference type="ARBA" id="ARBA00022448"/>
    </source>
</evidence>
<evidence type="ECO:0000256" key="4">
    <source>
        <dbReference type="ARBA" id="ARBA00022692"/>
    </source>
</evidence>
<feature type="transmembrane region" description="Helical" evidence="7">
    <location>
        <begin position="91"/>
        <end position="113"/>
    </location>
</feature>
<dbReference type="Gene3D" id="1.20.1720.10">
    <property type="entry name" value="Multidrug resistance protein D"/>
    <property type="match status" value="1"/>
</dbReference>
<keyword evidence="3" id="KW-1003">Cell membrane</keyword>
<name>A0A1G6L2Q3_9PROT</name>
<keyword evidence="5 7" id="KW-1133">Transmembrane helix</keyword>
<dbReference type="CDD" id="cd17503">
    <property type="entry name" value="MFS_LmrB_MDR_like"/>
    <property type="match status" value="1"/>
</dbReference>
<feature type="transmembrane region" description="Helical" evidence="7">
    <location>
        <begin position="282"/>
        <end position="302"/>
    </location>
</feature>
<accession>A0A1G6L2Q3</accession>
<proteinExistence type="predicted"/>
<keyword evidence="10" id="KW-1185">Reference proteome</keyword>
<dbReference type="SUPFAM" id="SSF103473">
    <property type="entry name" value="MFS general substrate transporter"/>
    <property type="match status" value="1"/>
</dbReference>
<feature type="transmembrane region" description="Helical" evidence="7">
    <location>
        <begin position="322"/>
        <end position="340"/>
    </location>
</feature>
<feature type="transmembrane region" description="Helical" evidence="7">
    <location>
        <begin position="209"/>
        <end position="226"/>
    </location>
</feature>
<dbReference type="EMBL" id="FMZX01000001">
    <property type="protein sequence ID" value="SDC36995.1"/>
    <property type="molecule type" value="Genomic_DNA"/>
</dbReference>
<evidence type="ECO:0000313" key="9">
    <source>
        <dbReference type="EMBL" id="SDC36995.1"/>
    </source>
</evidence>
<feature type="transmembrane region" description="Helical" evidence="7">
    <location>
        <begin position="150"/>
        <end position="172"/>
    </location>
</feature>
<dbReference type="PANTHER" id="PTHR23501:SF51">
    <property type="entry name" value="MULTIDRUG RESISTANCE PROTEIN B"/>
    <property type="match status" value="1"/>
</dbReference>